<proteinExistence type="predicted"/>
<dbReference type="Proteomes" id="UP000266744">
    <property type="component" value="Chromosome"/>
</dbReference>
<reference evidence="2" key="1">
    <citation type="journal article" date="2016" name="Toxins">
        <title>The Draft Genome Sequence of the Yersinia entomophaga Entomopathogenic Type Strain MH96T.</title>
        <authorList>
            <person name="Hurst M.R."/>
            <person name="Beattie A."/>
            <person name="Altermann E."/>
            <person name="Moraga R.M."/>
            <person name="Harper L.A."/>
            <person name="Calder J."/>
            <person name="Laugraud A."/>
        </authorList>
    </citation>
    <scope>NUCLEOTIDE SEQUENCE [LARGE SCALE GENOMIC DNA]</scope>
    <source>
        <strain evidence="2">MH96</strain>
    </source>
</reference>
<evidence type="ECO:0000313" key="2">
    <source>
        <dbReference type="Proteomes" id="UP000266744"/>
    </source>
</evidence>
<sequence length="79" mass="9086">MFRSQHAATDELVQPKGYVSKLTQQPKIYESKLTHFCLSLFLRVKKDKNGTNWNNPAIAINIFICYLFDINHTLTGANK</sequence>
<dbReference type="EMBL" id="CP010029">
    <property type="protein sequence ID" value="ANI28295.1"/>
    <property type="molecule type" value="Genomic_DNA"/>
</dbReference>
<name>A0ABN4PQS5_YERET</name>
<protein>
    <submittedName>
        <fullName evidence="1">Uncharacterized protein</fullName>
    </submittedName>
</protein>
<accession>A0ABN4PQS5</accession>
<keyword evidence="2" id="KW-1185">Reference proteome</keyword>
<evidence type="ECO:0000313" key="1">
    <source>
        <dbReference type="EMBL" id="ANI28295.1"/>
    </source>
</evidence>
<gene>
    <name evidence="1" type="ORF">PL78_00370</name>
</gene>
<organism evidence="1 2">
    <name type="scientific">Yersinia entomophaga</name>
    <dbReference type="NCBI Taxonomy" id="935293"/>
    <lineage>
        <taxon>Bacteria</taxon>
        <taxon>Pseudomonadati</taxon>
        <taxon>Pseudomonadota</taxon>
        <taxon>Gammaproteobacteria</taxon>
        <taxon>Enterobacterales</taxon>
        <taxon>Yersiniaceae</taxon>
        <taxon>Yersinia</taxon>
    </lineage>
</organism>